<feature type="transmembrane region" description="Helical" evidence="1">
    <location>
        <begin position="82"/>
        <end position="101"/>
    </location>
</feature>
<keyword evidence="1" id="KW-1133">Transmembrane helix</keyword>
<dbReference type="GO" id="GO:0006508">
    <property type="term" value="P:proteolysis"/>
    <property type="evidence" value="ECO:0007669"/>
    <property type="project" value="UniProtKB-KW"/>
</dbReference>
<feature type="transmembrane region" description="Helical" evidence="1">
    <location>
        <begin position="141"/>
        <end position="161"/>
    </location>
</feature>
<accession>A0AAE3SHM1</accession>
<dbReference type="GO" id="GO:0004175">
    <property type="term" value="F:endopeptidase activity"/>
    <property type="evidence" value="ECO:0007669"/>
    <property type="project" value="UniProtKB-ARBA"/>
</dbReference>
<evidence type="ECO:0000313" key="3">
    <source>
        <dbReference type="EMBL" id="MCW3789586.1"/>
    </source>
</evidence>
<keyword evidence="1" id="KW-0472">Membrane</keyword>
<feature type="domain" description="CAAX prenyl protease 2/Lysostaphin resistance protein A-like" evidence="2">
    <location>
        <begin position="181"/>
        <end position="244"/>
    </location>
</feature>
<reference evidence="3" key="1">
    <citation type="submission" date="2022-10" db="EMBL/GenBank/DDBJ databases">
        <authorList>
            <person name="Yu W.X."/>
        </authorList>
    </citation>
    <scope>NUCLEOTIDE SEQUENCE</scope>
    <source>
        <strain evidence="3">AAT</strain>
    </source>
</reference>
<evidence type="ECO:0000313" key="4">
    <source>
        <dbReference type="Proteomes" id="UP001209229"/>
    </source>
</evidence>
<gene>
    <name evidence="3" type="ORF">OM075_24210</name>
</gene>
<keyword evidence="3" id="KW-0378">Hydrolase</keyword>
<dbReference type="AlphaFoldDB" id="A0AAE3SHM1"/>
<protein>
    <submittedName>
        <fullName evidence="3">CPBP family glutamic-type intramembrane protease</fullName>
        <ecNumber evidence="3">3.4.-.-</ecNumber>
    </submittedName>
</protein>
<keyword evidence="4" id="KW-1185">Reference proteome</keyword>
<comment type="caution">
    <text evidence="3">The sequence shown here is derived from an EMBL/GenBank/DDBJ whole genome shotgun (WGS) entry which is preliminary data.</text>
</comment>
<keyword evidence="1" id="KW-0812">Transmembrane</keyword>
<dbReference type="Pfam" id="PF02517">
    <property type="entry name" value="Rce1-like"/>
    <property type="match status" value="1"/>
</dbReference>
<feature type="transmembrane region" description="Helical" evidence="1">
    <location>
        <begin position="182"/>
        <end position="201"/>
    </location>
</feature>
<dbReference type="EC" id="3.4.-.-" evidence="3"/>
<dbReference type="Proteomes" id="UP001209229">
    <property type="component" value="Unassembled WGS sequence"/>
</dbReference>
<dbReference type="RefSeq" id="WP_301193134.1">
    <property type="nucleotide sequence ID" value="NZ_JAPDPJ010000133.1"/>
</dbReference>
<name>A0AAE3SHM1_9BACT</name>
<evidence type="ECO:0000259" key="2">
    <source>
        <dbReference type="Pfam" id="PF02517"/>
    </source>
</evidence>
<dbReference type="InterPro" id="IPR003675">
    <property type="entry name" value="Rce1/LyrA-like_dom"/>
</dbReference>
<proteinExistence type="predicted"/>
<feature type="transmembrane region" description="Helical" evidence="1">
    <location>
        <begin position="113"/>
        <end position="135"/>
    </location>
</feature>
<sequence>MNKLSVRQDLFAFLKAPNYNSYGDLNIKQKLIVLVKIYLLAHIGLIIVSIPVAILKKNGMIGDVVMKTTKTLEWINSDFRAYRIPFFISVAVTIPIIEELSFRLQLSKFNHKYIRISLSALLATFAYMFVAQYLWMPKAYYLIELIRVLYIVLFSVIFYSVSLNFKNRLKDFEHIWNNNSGIVFYTIAALFGVLHIFNLEIRTQDLFFLPLILLPFFIYGLTFGYMRIRFGLIYSVLLHMMVNGSHLLLSEVIKPILKH</sequence>
<feature type="transmembrane region" description="Helical" evidence="1">
    <location>
        <begin position="207"/>
        <end position="225"/>
    </location>
</feature>
<dbReference type="EMBL" id="JAPDPJ010000133">
    <property type="protein sequence ID" value="MCW3789586.1"/>
    <property type="molecule type" value="Genomic_DNA"/>
</dbReference>
<feature type="transmembrane region" description="Helical" evidence="1">
    <location>
        <begin position="232"/>
        <end position="249"/>
    </location>
</feature>
<organism evidence="3 4">
    <name type="scientific">Plebeiibacterium sediminum</name>
    <dbReference type="NCBI Taxonomy" id="2992112"/>
    <lineage>
        <taxon>Bacteria</taxon>
        <taxon>Pseudomonadati</taxon>
        <taxon>Bacteroidota</taxon>
        <taxon>Bacteroidia</taxon>
        <taxon>Marinilabiliales</taxon>
        <taxon>Marinilabiliaceae</taxon>
        <taxon>Plebeiibacterium</taxon>
    </lineage>
</organism>
<evidence type="ECO:0000256" key="1">
    <source>
        <dbReference type="SAM" id="Phobius"/>
    </source>
</evidence>
<dbReference type="GO" id="GO:0080120">
    <property type="term" value="P:CAAX-box protein maturation"/>
    <property type="evidence" value="ECO:0007669"/>
    <property type="project" value="UniProtKB-ARBA"/>
</dbReference>
<keyword evidence="3" id="KW-0645">Protease</keyword>
<feature type="transmembrane region" description="Helical" evidence="1">
    <location>
        <begin position="31"/>
        <end position="54"/>
    </location>
</feature>